<dbReference type="AlphaFoldDB" id="A0A6A6UVL4"/>
<feature type="region of interest" description="Disordered" evidence="1">
    <location>
        <begin position="1"/>
        <end position="25"/>
    </location>
</feature>
<evidence type="ECO:0000313" key="4">
    <source>
        <dbReference type="Proteomes" id="UP000799440"/>
    </source>
</evidence>
<reference evidence="3" key="1">
    <citation type="journal article" date="2020" name="Stud. Mycol.">
        <title>101 Dothideomycetes genomes: a test case for predicting lifestyles and emergence of pathogens.</title>
        <authorList>
            <person name="Haridas S."/>
            <person name="Albert R."/>
            <person name="Binder M."/>
            <person name="Bloem J."/>
            <person name="Labutti K."/>
            <person name="Salamov A."/>
            <person name="Andreopoulos B."/>
            <person name="Baker S."/>
            <person name="Barry K."/>
            <person name="Bills G."/>
            <person name="Bluhm B."/>
            <person name="Cannon C."/>
            <person name="Castanera R."/>
            <person name="Culley D."/>
            <person name="Daum C."/>
            <person name="Ezra D."/>
            <person name="Gonzalez J."/>
            <person name="Henrissat B."/>
            <person name="Kuo A."/>
            <person name="Liang C."/>
            <person name="Lipzen A."/>
            <person name="Lutzoni F."/>
            <person name="Magnuson J."/>
            <person name="Mondo S."/>
            <person name="Nolan M."/>
            <person name="Ohm R."/>
            <person name="Pangilinan J."/>
            <person name="Park H.-J."/>
            <person name="Ramirez L."/>
            <person name="Alfaro M."/>
            <person name="Sun H."/>
            <person name="Tritt A."/>
            <person name="Yoshinaga Y."/>
            <person name="Zwiers L.-H."/>
            <person name="Turgeon B."/>
            <person name="Goodwin S."/>
            <person name="Spatafora J."/>
            <person name="Crous P."/>
            <person name="Grigoriev I."/>
        </authorList>
    </citation>
    <scope>NUCLEOTIDE SEQUENCE</scope>
    <source>
        <strain evidence="3">CBS 119925</strain>
    </source>
</reference>
<feature type="compositionally biased region" description="Basic and acidic residues" evidence="1">
    <location>
        <begin position="12"/>
        <end position="25"/>
    </location>
</feature>
<dbReference type="EMBL" id="MU006621">
    <property type="protein sequence ID" value="KAF2741883.1"/>
    <property type="molecule type" value="Genomic_DNA"/>
</dbReference>
<accession>A0A6A6UVL4</accession>
<gene>
    <name evidence="3" type="ORF">M011DRAFT_314859</name>
</gene>
<keyword evidence="2" id="KW-0812">Transmembrane</keyword>
<evidence type="ECO:0000256" key="1">
    <source>
        <dbReference type="SAM" id="MobiDB-lite"/>
    </source>
</evidence>
<proteinExistence type="predicted"/>
<name>A0A6A6UVL4_9PLEO</name>
<feature type="transmembrane region" description="Helical" evidence="2">
    <location>
        <begin position="48"/>
        <end position="69"/>
    </location>
</feature>
<sequence length="167" mass="17919">MATSHLTGNIPPDHRDPMHPHHTGDLENQIDIFEALSLKDRNGFHPRIWVILGAVAFSASLCLGMIAGLNAPVSDANPSSHPVPIVSGDLDYSMANRSCKEAGFFSSKEACQEACATSEPPRASFLYCGNKETPDQQGRWGCYQCQTPLAPASTVPFEAPIPANTLA</sequence>
<protein>
    <submittedName>
        <fullName evidence="3">Uncharacterized protein</fullName>
    </submittedName>
</protein>
<keyword evidence="2" id="KW-1133">Transmembrane helix</keyword>
<keyword evidence="4" id="KW-1185">Reference proteome</keyword>
<evidence type="ECO:0000313" key="3">
    <source>
        <dbReference type="EMBL" id="KAF2741883.1"/>
    </source>
</evidence>
<evidence type="ECO:0000256" key="2">
    <source>
        <dbReference type="SAM" id="Phobius"/>
    </source>
</evidence>
<keyword evidence="2" id="KW-0472">Membrane</keyword>
<organism evidence="3 4">
    <name type="scientific">Sporormia fimetaria CBS 119925</name>
    <dbReference type="NCBI Taxonomy" id="1340428"/>
    <lineage>
        <taxon>Eukaryota</taxon>
        <taxon>Fungi</taxon>
        <taxon>Dikarya</taxon>
        <taxon>Ascomycota</taxon>
        <taxon>Pezizomycotina</taxon>
        <taxon>Dothideomycetes</taxon>
        <taxon>Pleosporomycetidae</taxon>
        <taxon>Pleosporales</taxon>
        <taxon>Sporormiaceae</taxon>
        <taxon>Sporormia</taxon>
    </lineage>
</organism>
<dbReference type="Proteomes" id="UP000799440">
    <property type="component" value="Unassembled WGS sequence"/>
</dbReference>